<sequence length="302" mass="32405">MRSVKLRQLLVVLGLVAAGATGCGEETAPGGDEVGDRTPTATNRARQVADAWAGSEAARLWRQGYFPLDESVQLPEGGFRDKADERAYTSQNFALRGSLPKSPPQEEEVRWRSGGSLTVPVTSAQTAYEKLARGGNSGPRLTVTDARLGEMTLFTSRGPATVPAWHFTLDGYDTPLRRVAVSPSKLPRPPIKAKSLQEASDKLWPLAGLTTMAQGDRTVGLVAHHGSCDDGPAVDVLETEDNVVLSASIRNRSDGPCTDDLRMKKVTVKLDRPVGDRMLLDAFTGRPVPYAADPGSLSPTWS</sequence>
<evidence type="ECO:0000313" key="3">
    <source>
        <dbReference type="EMBL" id="MFC4472015.1"/>
    </source>
</evidence>
<reference evidence="4" key="1">
    <citation type="journal article" date="2019" name="Int. J. Syst. Evol. Microbiol.">
        <title>The Global Catalogue of Microorganisms (GCM) 10K type strain sequencing project: providing services to taxonomists for standard genome sequencing and annotation.</title>
        <authorList>
            <consortium name="The Broad Institute Genomics Platform"/>
            <consortium name="The Broad Institute Genome Sequencing Center for Infectious Disease"/>
            <person name="Wu L."/>
            <person name="Ma J."/>
        </authorList>
    </citation>
    <scope>NUCLEOTIDE SEQUENCE [LARGE SCALE GENOMIC DNA]</scope>
    <source>
        <strain evidence="4">DT43</strain>
    </source>
</reference>
<dbReference type="EMBL" id="JBHSFG010000107">
    <property type="protein sequence ID" value="MFC4472015.1"/>
    <property type="molecule type" value="Genomic_DNA"/>
</dbReference>
<comment type="caution">
    <text evidence="3">The sequence shown here is derived from an EMBL/GenBank/DDBJ whole genome shotgun (WGS) entry which is preliminary data.</text>
</comment>
<feature type="region of interest" description="Disordered" evidence="1">
    <location>
        <begin position="21"/>
        <end position="40"/>
    </location>
</feature>
<dbReference type="RefSeq" id="WP_386355077.1">
    <property type="nucleotide sequence ID" value="NZ_JBHSFG010000107.1"/>
</dbReference>
<feature type="signal peptide" evidence="2">
    <location>
        <begin position="1"/>
        <end position="23"/>
    </location>
</feature>
<evidence type="ECO:0000256" key="2">
    <source>
        <dbReference type="SAM" id="SignalP"/>
    </source>
</evidence>
<proteinExistence type="predicted"/>
<accession>A0ABV8Z710</accession>
<feature type="chain" id="PRO_5045691940" description="Lipoprotein" evidence="2">
    <location>
        <begin position="24"/>
        <end position="302"/>
    </location>
</feature>
<dbReference type="Proteomes" id="UP001596012">
    <property type="component" value="Unassembled WGS sequence"/>
</dbReference>
<evidence type="ECO:0008006" key="5">
    <source>
        <dbReference type="Google" id="ProtNLM"/>
    </source>
</evidence>
<organism evidence="3 4">
    <name type="scientific">Streptomyces xiangluensis</name>
    <dbReference type="NCBI Taxonomy" id="2665720"/>
    <lineage>
        <taxon>Bacteria</taxon>
        <taxon>Bacillati</taxon>
        <taxon>Actinomycetota</taxon>
        <taxon>Actinomycetes</taxon>
        <taxon>Kitasatosporales</taxon>
        <taxon>Streptomycetaceae</taxon>
        <taxon>Streptomyces</taxon>
    </lineage>
</organism>
<keyword evidence="4" id="KW-1185">Reference proteome</keyword>
<gene>
    <name evidence="3" type="ORF">ACFPH6_47345</name>
</gene>
<dbReference type="PROSITE" id="PS51257">
    <property type="entry name" value="PROKAR_LIPOPROTEIN"/>
    <property type="match status" value="1"/>
</dbReference>
<feature type="compositionally biased region" description="Low complexity" evidence="1">
    <location>
        <begin position="21"/>
        <end position="31"/>
    </location>
</feature>
<protein>
    <recommendedName>
        <fullName evidence="5">Lipoprotein</fullName>
    </recommendedName>
</protein>
<evidence type="ECO:0000256" key="1">
    <source>
        <dbReference type="SAM" id="MobiDB-lite"/>
    </source>
</evidence>
<keyword evidence="2" id="KW-0732">Signal</keyword>
<evidence type="ECO:0000313" key="4">
    <source>
        <dbReference type="Proteomes" id="UP001596012"/>
    </source>
</evidence>
<name>A0ABV8Z710_9ACTN</name>